<evidence type="ECO:0000313" key="2">
    <source>
        <dbReference type="EMBL" id="PNR42337.1"/>
    </source>
</evidence>
<reference evidence="2 4" key="1">
    <citation type="journal article" date="2008" name="Science">
        <title>The Physcomitrella genome reveals evolutionary insights into the conquest of land by plants.</title>
        <authorList>
            <person name="Rensing S."/>
            <person name="Lang D."/>
            <person name="Zimmer A."/>
            <person name="Terry A."/>
            <person name="Salamov A."/>
            <person name="Shapiro H."/>
            <person name="Nishiyama T."/>
            <person name="Perroud P.-F."/>
            <person name="Lindquist E."/>
            <person name="Kamisugi Y."/>
            <person name="Tanahashi T."/>
            <person name="Sakakibara K."/>
            <person name="Fujita T."/>
            <person name="Oishi K."/>
            <person name="Shin-I T."/>
            <person name="Kuroki Y."/>
            <person name="Toyoda A."/>
            <person name="Suzuki Y."/>
            <person name="Hashimoto A."/>
            <person name="Yamaguchi K."/>
            <person name="Sugano A."/>
            <person name="Kohara Y."/>
            <person name="Fujiyama A."/>
            <person name="Anterola A."/>
            <person name="Aoki S."/>
            <person name="Ashton N."/>
            <person name="Barbazuk W.B."/>
            <person name="Barker E."/>
            <person name="Bennetzen J."/>
            <person name="Bezanilla M."/>
            <person name="Blankenship R."/>
            <person name="Cho S.H."/>
            <person name="Dutcher S."/>
            <person name="Estelle M."/>
            <person name="Fawcett J.A."/>
            <person name="Gundlach H."/>
            <person name="Hanada K."/>
            <person name="Heyl A."/>
            <person name="Hicks K.A."/>
            <person name="Hugh J."/>
            <person name="Lohr M."/>
            <person name="Mayer K."/>
            <person name="Melkozernov A."/>
            <person name="Murata T."/>
            <person name="Nelson D."/>
            <person name="Pils B."/>
            <person name="Prigge M."/>
            <person name="Reiss B."/>
            <person name="Renner T."/>
            <person name="Rombauts S."/>
            <person name="Rushton P."/>
            <person name="Sanderfoot A."/>
            <person name="Schween G."/>
            <person name="Shiu S.-H."/>
            <person name="Stueber K."/>
            <person name="Theodoulou F.L."/>
            <person name="Tu H."/>
            <person name="Van de Peer Y."/>
            <person name="Verrier P.J."/>
            <person name="Waters E."/>
            <person name="Wood A."/>
            <person name="Yang L."/>
            <person name="Cove D."/>
            <person name="Cuming A."/>
            <person name="Hasebe M."/>
            <person name="Lucas S."/>
            <person name="Mishler D.B."/>
            <person name="Reski R."/>
            <person name="Grigoriev I."/>
            <person name="Quatrano R.S."/>
            <person name="Boore J.L."/>
        </authorList>
    </citation>
    <scope>NUCLEOTIDE SEQUENCE [LARGE SCALE GENOMIC DNA]</scope>
    <source>
        <strain evidence="3 4">cv. Gransden 2004</strain>
    </source>
</reference>
<feature type="transmembrane region" description="Helical" evidence="1">
    <location>
        <begin position="6"/>
        <end position="29"/>
    </location>
</feature>
<evidence type="ECO:0000256" key="1">
    <source>
        <dbReference type="SAM" id="Phobius"/>
    </source>
</evidence>
<dbReference type="Gramene" id="Pp3c13_9090V3.1">
    <property type="protein sequence ID" value="PAC:32930263.CDS.1"/>
    <property type="gene ID" value="Pp3c13_9090"/>
</dbReference>
<reference evidence="3" key="3">
    <citation type="submission" date="2020-12" db="UniProtKB">
        <authorList>
            <consortium name="EnsemblPlants"/>
        </authorList>
    </citation>
    <scope>IDENTIFICATION</scope>
</reference>
<accession>A0A2K1JLC9</accession>
<evidence type="ECO:0000313" key="3">
    <source>
        <dbReference type="EnsemblPlants" id="PAC:32930263.CDS.1"/>
    </source>
</evidence>
<reference evidence="2 4" key="2">
    <citation type="journal article" date="2018" name="Plant J.">
        <title>The Physcomitrella patens chromosome-scale assembly reveals moss genome structure and evolution.</title>
        <authorList>
            <person name="Lang D."/>
            <person name="Ullrich K.K."/>
            <person name="Murat F."/>
            <person name="Fuchs J."/>
            <person name="Jenkins J."/>
            <person name="Haas F.B."/>
            <person name="Piednoel M."/>
            <person name="Gundlach H."/>
            <person name="Van Bel M."/>
            <person name="Meyberg R."/>
            <person name="Vives C."/>
            <person name="Morata J."/>
            <person name="Symeonidi A."/>
            <person name="Hiss M."/>
            <person name="Muchero W."/>
            <person name="Kamisugi Y."/>
            <person name="Saleh O."/>
            <person name="Blanc G."/>
            <person name="Decker E.L."/>
            <person name="van Gessel N."/>
            <person name="Grimwood J."/>
            <person name="Hayes R.D."/>
            <person name="Graham S.W."/>
            <person name="Gunter L.E."/>
            <person name="McDaniel S.F."/>
            <person name="Hoernstein S.N.W."/>
            <person name="Larsson A."/>
            <person name="Li F.W."/>
            <person name="Perroud P.F."/>
            <person name="Phillips J."/>
            <person name="Ranjan P."/>
            <person name="Rokshar D.S."/>
            <person name="Rothfels C.J."/>
            <person name="Schneider L."/>
            <person name="Shu S."/>
            <person name="Stevenson D.W."/>
            <person name="Thummler F."/>
            <person name="Tillich M."/>
            <person name="Villarreal Aguilar J.C."/>
            <person name="Widiez T."/>
            <person name="Wong G.K."/>
            <person name="Wymore A."/>
            <person name="Zhang Y."/>
            <person name="Zimmer A.D."/>
            <person name="Quatrano R.S."/>
            <person name="Mayer K.F.X."/>
            <person name="Goodstein D."/>
            <person name="Casacuberta J.M."/>
            <person name="Vandepoele K."/>
            <person name="Reski R."/>
            <person name="Cuming A.C."/>
            <person name="Tuskan G.A."/>
            <person name="Maumus F."/>
            <person name="Salse J."/>
            <person name="Schmutz J."/>
            <person name="Rensing S.A."/>
        </authorList>
    </citation>
    <scope>NUCLEOTIDE SEQUENCE [LARGE SCALE GENOMIC DNA]</scope>
    <source>
        <strain evidence="3 4">cv. Gransden 2004</strain>
    </source>
</reference>
<organism evidence="2">
    <name type="scientific">Physcomitrium patens</name>
    <name type="common">Spreading-leaved earth moss</name>
    <name type="synonym">Physcomitrella patens</name>
    <dbReference type="NCBI Taxonomy" id="3218"/>
    <lineage>
        <taxon>Eukaryota</taxon>
        <taxon>Viridiplantae</taxon>
        <taxon>Streptophyta</taxon>
        <taxon>Embryophyta</taxon>
        <taxon>Bryophyta</taxon>
        <taxon>Bryophytina</taxon>
        <taxon>Bryopsida</taxon>
        <taxon>Funariidae</taxon>
        <taxon>Funariales</taxon>
        <taxon>Funariaceae</taxon>
        <taxon>Physcomitrium</taxon>
    </lineage>
</organism>
<keyword evidence="1" id="KW-1133">Transmembrane helix</keyword>
<name>A0A2K1JLC9_PHYPA</name>
<dbReference type="InParanoid" id="A0A2K1JLC9"/>
<keyword evidence="4" id="KW-1185">Reference proteome</keyword>
<sequence length="85" mass="9847">MLELRVHVFIILNPCILGIHAGTYTIVLFPHRYLHFLQKFRTSTTNILKMHNFTEFVLKVSFQFIVSHGPCMHFCTVVALQSLSV</sequence>
<evidence type="ECO:0000313" key="4">
    <source>
        <dbReference type="Proteomes" id="UP000006727"/>
    </source>
</evidence>
<dbReference type="AlphaFoldDB" id="A0A2K1JLC9"/>
<dbReference type="EMBL" id="ABEU02000013">
    <property type="protein sequence ID" value="PNR42337.1"/>
    <property type="molecule type" value="Genomic_DNA"/>
</dbReference>
<dbReference type="Proteomes" id="UP000006727">
    <property type="component" value="Chromosome 13"/>
</dbReference>
<proteinExistence type="predicted"/>
<dbReference type="EnsemblPlants" id="Pp3c13_9090V3.1">
    <property type="protein sequence ID" value="PAC:32930263.CDS.1"/>
    <property type="gene ID" value="Pp3c13_9090"/>
</dbReference>
<keyword evidence="1" id="KW-0812">Transmembrane</keyword>
<gene>
    <name evidence="2" type="ORF">PHYPA_017166</name>
</gene>
<keyword evidence="1" id="KW-0472">Membrane</keyword>
<protein>
    <submittedName>
        <fullName evidence="2 3">Uncharacterized protein</fullName>
    </submittedName>
</protein>